<sequence length="208" mass="23848">MSEKEFLAAFYPFCEYYNTSLSKNVTSLYYNDLKHLTLDEFLDALSHIRKSRKYTNMPSIAEILEASEGDFESKMILARDTLKMAMIKHGAYKSVCFKDKALMSVVKSIGGWIAYARMEGDELKNFYVFEFPKLYKTYANKPECAPNYLIGITENEITFKNGNLGGLNIEFVGFDDKERMPLLNFKAEIEAKNPLKIALNKAYKRLGA</sequence>
<protein>
    <submittedName>
        <fullName evidence="2">DUF6475 domain-containing protein</fullName>
    </submittedName>
</protein>
<evidence type="ECO:0000259" key="1">
    <source>
        <dbReference type="Pfam" id="PF20081"/>
    </source>
</evidence>
<dbReference type="InterPro" id="IPR045521">
    <property type="entry name" value="DUF6475"/>
</dbReference>
<name>A0ABT7HT16_9BACT</name>
<organism evidence="2 3">
    <name type="scientific">Campylobacter gastrosuis</name>
    <dbReference type="NCBI Taxonomy" id="2974576"/>
    <lineage>
        <taxon>Bacteria</taxon>
        <taxon>Pseudomonadati</taxon>
        <taxon>Campylobacterota</taxon>
        <taxon>Epsilonproteobacteria</taxon>
        <taxon>Campylobacterales</taxon>
        <taxon>Campylobacteraceae</taxon>
        <taxon>Campylobacter</taxon>
    </lineage>
</organism>
<accession>A0ABT7HT16</accession>
<dbReference type="Pfam" id="PF20081">
    <property type="entry name" value="DUF6475"/>
    <property type="match status" value="1"/>
</dbReference>
<evidence type="ECO:0000313" key="2">
    <source>
        <dbReference type="EMBL" id="MDL0090074.1"/>
    </source>
</evidence>
<dbReference type="Proteomes" id="UP001173801">
    <property type="component" value="Unassembled WGS sequence"/>
</dbReference>
<evidence type="ECO:0000313" key="3">
    <source>
        <dbReference type="Proteomes" id="UP001173801"/>
    </source>
</evidence>
<keyword evidence="3" id="KW-1185">Reference proteome</keyword>
<dbReference type="EMBL" id="JANURM010000048">
    <property type="protein sequence ID" value="MDL0090074.1"/>
    <property type="molecule type" value="Genomic_DNA"/>
</dbReference>
<reference evidence="2" key="1">
    <citation type="submission" date="2022-08" db="EMBL/GenBank/DDBJ databases">
        <authorList>
            <person name="Wang H."/>
        </authorList>
    </citation>
    <scope>NUCLEOTIDE SEQUENCE</scope>
    <source>
        <strain evidence="2">PS10</strain>
    </source>
</reference>
<reference evidence="2" key="2">
    <citation type="journal article" date="2023" name="Microorganisms">
        <title>Isolation and Genomic Characteristics of Cat-Borne Campylobacter felis sp. nov. and Sheep-Borne Campylobacter ovis sp. nov.</title>
        <authorList>
            <person name="Wang H."/>
            <person name="Li Y."/>
            <person name="Gu Y."/>
            <person name="Zhou G."/>
            <person name="Chen X."/>
            <person name="Zhang X."/>
            <person name="Shao Z."/>
            <person name="Zhang J."/>
            <person name="Zhang M."/>
        </authorList>
    </citation>
    <scope>NUCLEOTIDE SEQUENCE</scope>
    <source>
        <strain evidence="2">PS10</strain>
    </source>
</reference>
<gene>
    <name evidence="2" type="ORF">NYG85_11980</name>
</gene>
<dbReference type="RefSeq" id="WP_284938893.1">
    <property type="nucleotide sequence ID" value="NZ_JANURM010000048.1"/>
</dbReference>
<comment type="caution">
    <text evidence="2">The sequence shown here is derived from an EMBL/GenBank/DDBJ whole genome shotgun (WGS) entry which is preliminary data.</text>
</comment>
<proteinExistence type="predicted"/>
<feature type="domain" description="DUF6475" evidence="1">
    <location>
        <begin position="95"/>
        <end position="157"/>
    </location>
</feature>